<name>A0A542ZGK1_9MICO</name>
<sequence>MTVASSSHTVRRRSRLRQVLARQCFRCHTPLSRRVVAHPSGPVIVCQQCGHVERTSDRVLRAVGR</sequence>
<dbReference type="AlphaFoldDB" id="A0A542ZGK1"/>
<keyword evidence="2" id="KW-1185">Reference proteome</keyword>
<proteinExistence type="predicted"/>
<evidence type="ECO:0000313" key="1">
    <source>
        <dbReference type="EMBL" id="TQL59330.1"/>
    </source>
</evidence>
<organism evidence="1 2">
    <name type="scientific">Oryzihumus leptocrescens</name>
    <dbReference type="NCBI Taxonomy" id="297536"/>
    <lineage>
        <taxon>Bacteria</taxon>
        <taxon>Bacillati</taxon>
        <taxon>Actinomycetota</taxon>
        <taxon>Actinomycetes</taxon>
        <taxon>Micrococcales</taxon>
        <taxon>Intrasporangiaceae</taxon>
        <taxon>Oryzihumus</taxon>
    </lineage>
</organism>
<dbReference type="Proteomes" id="UP000319514">
    <property type="component" value="Unassembled WGS sequence"/>
</dbReference>
<protein>
    <submittedName>
        <fullName evidence="1">Uncharacterized protein</fullName>
    </submittedName>
</protein>
<comment type="caution">
    <text evidence="1">The sequence shown here is derived from an EMBL/GenBank/DDBJ whole genome shotgun (WGS) entry which is preliminary data.</text>
</comment>
<gene>
    <name evidence="1" type="ORF">FB474_0684</name>
</gene>
<evidence type="ECO:0000313" key="2">
    <source>
        <dbReference type="Proteomes" id="UP000319514"/>
    </source>
</evidence>
<accession>A0A542ZGK1</accession>
<reference evidence="1 2" key="1">
    <citation type="submission" date="2019-06" db="EMBL/GenBank/DDBJ databases">
        <title>Sequencing the genomes of 1000 actinobacteria strains.</title>
        <authorList>
            <person name="Klenk H.-P."/>
        </authorList>
    </citation>
    <scope>NUCLEOTIDE SEQUENCE [LARGE SCALE GENOMIC DNA]</scope>
    <source>
        <strain evidence="1 2">DSM 18082</strain>
    </source>
</reference>
<dbReference type="EMBL" id="VFOQ01000001">
    <property type="protein sequence ID" value="TQL59330.1"/>
    <property type="molecule type" value="Genomic_DNA"/>
</dbReference>